<dbReference type="SUPFAM" id="SSF53474">
    <property type="entry name" value="alpha/beta-Hydrolases"/>
    <property type="match status" value="1"/>
</dbReference>
<evidence type="ECO:0000313" key="2">
    <source>
        <dbReference type="EMBL" id="QNR68537.1"/>
    </source>
</evidence>
<dbReference type="Gene3D" id="3.40.50.1820">
    <property type="entry name" value="alpha/beta hydrolase"/>
    <property type="match status" value="1"/>
</dbReference>
<dbReference type="AlphaFoldDB" id="A0A7H0YBS9"/>
<name>A0A7H0YBS9_9BACL</name>
<dbReference type="InterPro" id="IPR029058">
    <property type="entry name" value="AB_hydrolase_fold"/>
</dbReference>
<dbReference type="Proteomes" id="UP000516384">
    <property type="component" value="Chromosome"/>
</dbReference>
<accession>A0A7H0YBS9</accession>
<sequence>MESGGTLAFEMTRQLEEQEERVALLAILDTLPPLQYGREDHWTRHIHELENKDKTLDLSLWKQTFPVSVLPLLTEFHELGRSELLERFKSVNHWVKMQHVYQPEQ</sequence>
<proteinExistence type="predicted"/>
<dbReference type="InterPro" id="IPR001031">
    <property type="entry name" value="Thioesterase"/>
</dbReference>
<feature type="domain" description="Thioesterase" evidence="1">
    <location>
        <begin position="4"/>
        <end position="75"/>
    </location>
</feature>
<organism evidence="2 3">
    <name type="scientific">Paenibacillus peoriae</name>
    <dbReference type="NCBI Taxonomy" id="59893"/>
    <lineage>
        <taxon>Bacteria</taxon>
        <taxon>Bacillati</taxon>
        <taxon>Bacillota</taxon>
        <taxon>Bacilli</taxon>
        <taxon>Bacillales</taxon>
        <taxon>Paenibacillaceae</taxon>
        <taxon>Paenibacillus</taxon>
    </lineage>
</organism>
<dbReference type="Pfam" id="PF00975">
    <property type="entry name" value="Thioesterase"/>
    <property type="match status" value="1"/>
</dbReference>
<dbReference type="EMBL" id="CP061172">
    <property type="protein sequence ID" value="QNR68537.1"/>
    <property type="molecule type" value="Genomic_DNA"/>
</dbReference>
<protein>
    <recommendedName>
        <fullName evidence="1">Thioesterase domain-containing protein</fullName>
    </recommendedName>
</protein>
<reference evidence="2 3" key="1">
    <citation type="submission" date="2020-09" db="EMBL/GenBank/DDBJ databases">
        <title>Characterization of Paenibacillus peoriae strain ZF390 with broad-spectrum antimicrobial activity as a potential biocontrol agent.</title>
        <authorList>
            <person name="Li L."/>
            <person name="Zhao Y."/>
            <person name="Li B."/>
            <person name="Xie X."/>
        </authorList>
    </citation>
    <scope>NUCLEOTIDE SEQUENCE [LARGE SCALE GENOMIC DNA]</scope>
    <source>
        <strain evidence="2 3">ZF390</strain>
    </source>
</reference>
<evidence type="ECO:0000313" key="3">
    <source>
        <dbReference type="Proteomes" id="UP000516384"/>
    </source>
</evidence>
<evidence type="ECO:0000259" key="1">
    <source>
        <dbReference type="Pfam" id="PF00975"/>
    </source>
</evidence>
<gene>
    <name evidence="2" type="ORF">IAQ67_05630</name>
</gene>